<dbReference type="Pfam" id="PF00196">
    <property type="entry name" value="GerE"/>
    <property type="match status" value="1"/>
</dbReference>
<comment type="caution">
    <text evidence="7">The sequence shown here is derived from an EMBL/GenBank/DDBJ whole genome shotgun (WGS) entry which is preliminary data.</text>
</comment>
<gene>
    <name evidence="7" type="ORF">BST63_24440</name>
</gene>
<dbReference type="PANTHER" id="PTHR44688">
    <property type="entry name" value="DNA-BINDING TRANSCRIPTIONAL ACTIVATOR DEVR_DOSR"/>
    <property type="match status" value="1"/>
</dbReference>
<feature type="domain" description="HTH luxR-type" evidence="5">
    <location>
        <begin position="134"/>
        <end position="199"/>
    </location>
</feature>
<evidence type="ECO:0000259" key="5">
    <source>
        <dbReference type="PROSITE" id="PS50043"/>
    </source>
</evidence>
<evidence type="ECO:0000259" key="6">
    <source>
        <dbReference type="PROSITE" id="PS50110"/>
    </source>
</evidence>
<keyword evidence="8" id="KW-1185">Reference proteome</keyword>
<dbReference type="RefSeq" id="WP_085384976.1">
    <property type="nucleotide sequence ID" value="NZ_NAFJ01000132.1"/>
</dbReference>
<sequence>MPGIVYVVDDNASLRTSIKQLLEAAGYRVITYASAQQLLDQRPYESKGCILLDVRMPGLSGLELQRRLTELGSTLPIIFLTGYPDTSITVKAVKAGADDFFTKPVRAEELVTAVQSAIARHKTIRALNGEVEALRARLSTLTPRQRQVFEIIVRGKTNKHAARELGSTERTIKAHRHAIMEKMNIQSLAQLVVIAERLGVLAQACPTP</sequence>
<keyword evidence="4" id="KW-0597">Phosphoprotein</keyword>
<name>A0ABX3WY96_9BRAD</name>
<dbReference type="InterPro" id="IPR000792">
    <property type="entry name" value="Tscrpt_reg_LuxR_C"/>
</dbReference>
<dbReference type="SUPFAM" id="SSF46894">
    <property type="entry name" value="C-terminal effector domain of the bipartite response regulators"/>
    <property type="match status" value="1"/>
</dbReference>
<accession>A0ABX3WY96</accession>
<dbReference type="InterPro" id="IPR036388">
    <property type="entry name" value="WH-like_DNA-bd_sf"/>
</dbReference>
<protein>
    <submittedName>
        <fullName evidence="7">DNA-binding response regulator</fullName>
    </submittedName>
</protein>
<reference evidence="7 8" key="1">
    <citation type="submission" date="2017-03" db="EMBL/GenBank/DDBJ databases">
        <title>Whole genome sequences of fourteen strains of Bradyrhizobium canariense and one strain of Bradyrhizobium japonicum isolated from Lupinus (Papilionoideae: Genisteae) species in Algeria.</title>
        <authorList>
            <person name="Crovadore J."/>
            <person name="Chekireb D."/>
            <person name="Brachmann A."/>
            <person name="Chablais R."/>
            <person name="Cochard B."/>
            <person name="Lefort F."/>
        </authorList>
    </citation>
    <scope>NUCLEOTIDE SEQUENCE [LARGE SCALE GENOMIC DNA]</scope>
    <source>
        <strain evidence="7 8">UBMAN05</strain>
    </source>
</reference>
<dbReference type="SMART" id="SM00421">
    <property type="entry name" value="HTH_LUXR"/>
    <property type="match status" value="1"/>
</dbReference>
<proteinExistence type="predicted"/>
<dbReference type="EMBL" id="NAFK01000170">
    <property type="protein sequence ID" value="OSJ25058.1"/>
    <property type="molecule type" value="Genomic_DNA"/>
</dbReference>
<feature type="modified residue" description="4-aspartylphosphate" evidence="4">
    <location>
        <position position="53"/>
    </location>
</feature>
<keyword evidence="3" id="KW-0804">Transcription</keyword>
<dbReference type="CDD" id="cd06170">
    <property type="entry name" value="LuxR_C_like"/>
    <property type="match status" value="1"/>
</dbReference>
<evidence type="ECO:0000256" key="4">
    <source>
        <dbReference type="PROSITE-ProRule" id="PRU00169"/>
    </source>
</evidence>
<feature type="domain" description="Response regulatory" evidence="6">
    <location>
        <begin position="4"/>
        <end position="118"/>
    </location>
</feature>
<dbReference type="SUPFAM" id="SSF52172">
    <property type="entry name" value="CheY-like"/>
    <property type="match status" value="1"/>
</dbReference>
<dbReference type="GO" id="GO:0003677">
    <property type="term" value="F:DNA binding"/>
    <property type="evidence" value="ECO:0007669"/>
    <property type="project" value="UniProtKB-KW"/>
</dbReference>
<organism evidence="7 8">
    <name type="scientific">Bradyrhizobium canariense</name>
    <dbReference type="NCBI Taxonomy" id="255045"/>
    <lineage>
        <taxon>Bacteria</taxon>
        <taxon>Pseudomonadati</taxon>
        <taxon>Pseudomonadota</taxon>
        <taxon>Alphaproteobacteria</taxon>
        <taxon>Hyphomicrobiales</taxon>
        <taxon>Nitrobacteraceae</taxon>
        <taxon>Bradyrhizobium</taxon>
    </lineage>
</organism>
<evidence type="ECO:0000256" key="1">
    <source>
        <dbReference type="ARBA" id="ARBA00023015"/>
    </source>
</evidence>
<dbReference type="Pfam" id="PF00072">
    <property type="entry name" value="Response_reg"/>
    <property type="match status" value="1"/>
</dbReference>
<dbReference type="PROSITE" id="PS50043">
    <property type="entry name" value="HTH_LUXR_2"/>
    <property type="match status" value="1"/>
</dbReference>
<keyword evidence="1" id="KW-0805">Transcription regulation</keyword>
<dbReference type="Proteomes" id="UP000193884">
    <property type="component" value="Unassembled WGS sequence"/>
</dbReference>
<dbReference type="InterPro" id="IPR011006">
    <property type="entry name" value="CheY-like_superfamily"/>
</dbReference>
<evidence type="ECO:0000313" key="8">
    <source>
        <dbReference type="Proteomes" id="UP000193884"/>
    </source>
</evidence>
<dbReference type="InterPro" id="IPR001789">
    <property type="entry name" value="Sig_transdc_resp-reg_receiver"/>
</dbReference>
<dbReference type="Gene3D" id="1.10.10.10">
    <property type="entry name" value="Winged helix-like DNA-binding domain superfamily/Winged helix DNA-binding domain"/>
    <property type="match status" value="1"/>
</dbReference>
<dbReference type="PRINTS" id="PR00038">
    <property type="entry name" value="HTHLUXR"/>
</dbReference>
<evidence type="ECO:0000256" key="2">
    <source>
        <dbReference type="ARBA" id="ARBA00023125"/>
    </source>
</evidence>
<evidence type="ECO:0000313" key="7">
    <source>
        <dbReference type="EMBL" id="OSJ25058.1"/>
    </source>
</evidence>
<dbReference type="CDD" id="cd17537">
    <property type="entry name" value="REC_FixJ"/>
    <property type="match status" value="1"/>
</dbReference>
<evidence type="ECO:0000256" key="3">
    <source>
        <dbReference type="ARBA" id="ARBA00023163"/>
    </source>
</evidence>
<dbReference type="Gene3D" id="3.40.50.2300">
    <property type="match status" value="1"/>
</dbReference>
<dbReference type="SMART" id="SM00448">
    <property type="entry name" value="REC"/>
    <property type="match status" value="1"/>
</dbReference>
<dbReference type="PANTHER" id="PTHR44688:SF16">
    <property type="entry name" value="DNA-BINDING TRANSCRIPTIONAL ACTIVATOR DEVR_DOSR"/>
    <property type="match status" value="1"/>
</dbReference>
<dbReference type="PROSITE" id="PS50110">
    <property type="entry name" value="RESPONSE_REGULATORY"/>
    <property type="match status" value="1"/>
</dbReference>
<keyword evidence="2 7" id="KW-0238">DNA-binding</keyword>
<dbReference type="InterPro" id="IPR016032">
    <property type="entry name" value="Sig_transdc_resp-reg_C-effctor"/>
</dbReference>